<feature type="non-terminal residue" evidence="11">
    <location>
        <position position="1"/>
    </location>
</feature>
<accession>A0A2N3N3Z8</accession>
<dbReference type="OrthoDB" id="410701at2759"/>
<dbReference type="PANTHER" id="PTHR10188:SF6">
    <property type="entry name" value="N(4)-(BETA-N-ACETYLGLUCOSAMINYL)-L-ASPARAGINASE"/>
    <property type="match status" value="1"/>
</dbReference>
<dbReference type="Pfam" id="PF00378">
    <property type="entry name" value="ECH_1"/>
    <property type="match status" value="1"/>
</dbReference>
<sequence>LSSPGLPFVINTWGGPFTSATDAAYTSLLSSSTTSALDAVEIGCSTCERNQCDGTVGYGGSPDESCETTLDAMIMDGASMRIGAVAGLRRVRDAVAVARRVLEYTQHTMLAGDLATAFAVENGFAEENLGTEDSVRKCEEWKRGGCQSNFRVNVTPDPSTSCGPYEPIPLGGGESAMSARHAPRASRRSHDTISMIAIDGEGRMAAGTSTNGASHKIPGRIGDGPIPGSGSYVDSDVGGCGATGDGDIMMRFLPCYQAVENLRNGMSATEAAEDAVKRMVRKNPGIMSGIVVVDKEGRHGGAASGWTFTYAFRGGEMNATEVVTVQPVDAVLSASFEPWSTSRPSFWNFYYSSPNMPPRTLLQLGARAPVRLTANLAARRFYAAQSASEPLIRVTNLPAPGSGHIRVLELNRPEARNAISRALLASLREEIDAVHRQYGENGEELPPKKIFGGAAGVDQKGPTRAVVLASAVESCFCAGADLKERRGFSREETEGFLANLRSTLSALSAIPVPTISAISSLALGGGLELALATHFRVFSSNAIVGLPETRLGIIPGAGGTYRLPALIGLARARDLILTGRRVSAPEAYFLGIADRLVEVKENETGEDGKEDPTLLARAQTAALSEGVRLALEICEGGPVAIRAGLQAVAWAREEIENKMYERVVGTEDRDEALKAFQEKRKPIFTGR</sequence>
<feature type="site" description="Cleavage; by autolysis" evidence="10">
    <location>
        <begin position="191"/>
        <end position="192"/>
    </location>
</feature>
<dbReference type="InterPro" id="IPR014748">
    <property type="entry name" value="Enoyl-CoA_hydra_C"/>
</dbReference>
<evidence type="ECO:0000256" key="10">
    <source>
        <dbReference type="PIRSR" id="PIRSR600246-3"/>
    </source>
</evidence>
<evidence type="ECO:0000256" key="1">
    <source>
        <dbReference type="ARBA" id="ARBA00005254"/>
    </source>
</evidence>
<proteinExistence type="inferred from homology"/>
<dbReference type="Gene3D" id="3.90.226.10">
    <property type="entry name" value="2-enoyl-CoA Hydratase, Chain A, domain 1"/>
    <property type="match status" value="1"/>
</dbReference>
<dbReference type="Gene3D" id="3.60.20.30">
    <property type="entry name" value="(Glycosyl)asparaginase"/>
    <property type="match status" value="1"/>
</dbReference>
<dbReference type="GO" id="GO:0005737">
    <property type="term" value="C:cytoplasm"/>
    <property type="evidence" value="ECO:0007669"/>
    <property type="project" value="TreeGrafter"/>
</dbReference>
<dbReference type="AlphaFoldDB" id="A0A2N3N3Z8"/>
<feature type="active site" description="Nucleophile" evidence="8">
    <location>
        <position position="192"/>
    </location>
</feature>
<name>A0A2N3N3Z8_9PEZI</name>
<keyword evidence="6" id="KW-0843">Virulence</keyword>
<evidence type="ECO:0000256" key="2">
    <source>
        <dbReference type="ARBA" id="ARBA00010872"/>
    </source>
</evidence>
<reference evidence="11 12" key="1">
    <citation type="journal article" date="2017" name="G3 (Bethesda)">
        <title>First Draft Genome Sequence of the Pathogenic Fungus Lomentospora prolificans (Formerly Scedosporium prolificans).</title>
        <authorList>
            <person name="Luo R."/>
            <person name="Zimin A."/>
            <person name="Workman R."/>
            <person name="Fan Y."/>
            <person name="Pertea G."/>
            <person name="Grossman N."/>
            <person name="Wear M.P."/>
            <person name="Jia B."/>
            <person name="Miller H."/>
            <person name="Casadevall A."/>
            <person name="Timp W."/>
            <person name="Zhang S.X."/>
            <person name="Salzberg S.L."/>
        </authorList>
    </citation>
    <scope>NUCLEOTIDE SEQUENCE [LARGE SCALE GENOMIC DNA]</scope>
    <source>
        <strain evidence="11 12">JHH-5317</strain>
    </source>
</reference>
<dbReference type="InParanoid" id="A0A2N3N3Z8"/>
<feature type="binding site" evidence="9">
    <location>
        <begin position="243"/>
        <end position="246"/>
    </location>
    <ligand>
        <name>substrate</name>
    </ligand>
</feature>
<dbReference type="STRING" id="41688.A0A2N3N3Z8"/>
<organism evidence="11 12">
    <name type="scientific">Lomentospora prolificans</name>
    <dbReference type="NCBI Taxonomy" id="41688"/>
    <lineage>
        <taxon>Eukaryota</taxon>
        <taxon>Fungi</taxon>
        <taxon>Dikarya</taxon>
        <taxon>Ascomycota</taxon>
        <taxon>Pezizomycotina</taxon>
        <taxon>Sordariomycetes</taxon>
        <taxon>Hypocreomycetidae</taxon>
        <taxon>Microascales</taxon>
        <taxon>Microascaceae</taxon>
        <taxon>Lomentospora</taxon>
    </lineage>
</organism>
<dbReference type="Proteomes" id="UP000233524">
    <property type="component" value="Unassembled WGS sequence"/>
</dbReference>
<dbReference type="GO" id="GO:0006508">
    <property type="term" value="P:proteolysis"/>
    <property type="evidence" value="ECO:0007669"/>
    <property type="project" value="UniProtKB-KW"/>
</dbReference>
<feature type="binding site" evidence="9">
    <location>
        <begin position="220"/>
        <end position="223"/>
    </location>
    <ligand>
        <name>substrate</name>
    </ligand>
</feature>
<dbReference type="SUPFAM" id="SSF56235">
    <property type="entry name" value="N-terminal nucleophile aminohydrolases (Ntn hydrolases)"/>
    <property type="match status" value="1"/>
</dbReference>
<comment type="caution">
    <text evidence="11">The sequence shown here is derived from an EMBL/GenBank/DDBJ whole genome shotgun (WGS) entry which is preliminary data.</text>
</comment>
<keyword evidence="3" id="KW-0645">Protease</keyword>
<evidence type="ECO:0000256" key="8">
    <source>
        <dbReference type="PIRSR" id="PIRSR600246-1"/>
    </source>
</evidence>
<keyword evidence="12" id="KW-1185">Reference proteome</keyword>
<protein>
    <submittedName>
        <fullName evidence="11">Uncharacterized protein</fullName>
    </submittedName>
</protein>
<dbReference type="GO" id="GO:0003948">
    <property type="term" value="F:N4-(beta-N-acetylglucosaminyl)-L-asparaginase activity"/>
    <property type="evidence" value="ECO:0007669"/>
    <property type="project" value="UniProtKB-ARBA"/>
</dbReference>
<dbReference type="GO" id="GO:0016829">
    <property type="term" value="F:lyase activity"/>
    <property type="evidence" value="ECO:0007669"/>
    <property type="project" value="UniProtKB-KW"/>
</dbReference>
<evidence type="ECO:0000256" key="3">
    <source>
        <dbReference type="ARBA" id="ARBA00022670"/>
    </source>
</evidence>
<evidence type="ECO:0000313" key="11">
    <source>
        <dbReference type="EMBL" id="PKS07156.1"/>
    </source>
</evidence>
<evidence type="ECO:0000313" key="12">
    <source>
        <dbReference type="Proteomes" id="UP000233524"/>
    </source>
</evidence>
<dbReference type="InterPro" id="IPR001753">
    <property type="entry name" value="Enoyl-CoA_hydra/iso"/>
</dbReference>
<keyword evidence="4" id="KW-0378">Hydrolase</keyword>
<evidence type="ECO:0000256" key="6">
    <source>
        <dbReference type="ARBA" id="ARBA00023026"/>
    </source>
</evidence>
<dbReference type="FunFam" id="3.60.20.30:FF:000003">
    <property type="entry name" value="N(4)-(Beta-N-acetylglucosaminyl)-L-asparaginase isoform X1"/>
    <property type="match status" value="1"/>
</dbReference>
<dbReference type="CDD" id="cd06558">
    <property type="entry name" value="crotonase-like"/>
    <property type="match status" value="1"/>
</dbReference>
<comment type="similarity">
    <text evidence="1">Belongs to the enoyl-CoA hydratase/isomerase family.</text>
</comment>
<dbReference type="CDD" id="cd04513">
    <property type="entry name" value="Glycosylasparaginase"/>
    <property type="match status" value="1"/>
</dbReference>
<dbReference type="InterPro" id="IPR029055">
    <property type="entry name" value="Ntn_hydrolases_N"/>
</dbReference>
<evidence type="ECO:0000256" key="7">
    <source>
        <dbReference type="ARBA" id="ARBA00023239"/>
    </source>
</evidence>
<comment type="similarity">
    <text evidence="2">Belongs to the Ntn-hydrolase family.</text>
</comment>
<dbReference type="EMBL" id="NLAX01000701">
    <property type="protein sequence ID" value="PKS07156.1"/>
    <property type="molecule type" value="Genomic_DNA"/>
</dbReference>
<gene>
    <name evidence="11" type="ORF">jhhlp_005756</name>
</gene>
<dbReference type="Gene3D" id="1.10.12.10">
    <property type="entry name" value="Lyase 2-enoyl-coa Hydratase, Chain A, domain 2"/>
    <property type="match status" value="1"/>
</dbReference>
<dbReference type="VEuPathDB" id="FungiDB:jhhlp_005756"/>
<evidence type="ECO:0000256" key="4">
    <source>
        <dbReference type="ARBA" id="ARBA00022801"/>
    </source>
</evidence>
<evidence type="ECO:0000256" key="5">
    <source>
        <dbReference type="ARBA" id="ARBA00022813"/>
    </source>
</evidence>
<dbReference type="Pfam" id="PF01112">
    <property type="entry name" value="Asparaginase_2"/>
    <property type="match status" value="1"/>
</dbReference>
<keyword evidence="7" id="KW-0456">Lyase</keyword>
<dbReference type="FunFam" id="3.90.226.10:FF:000058">
    <property type="entry name" value="Enoyl-CoA hydratase/isomerase family protein"/>
    <property type="match status" value="1"/>
</dbReference>
<dbReference type="PANTHER" id="PTHR10188">
    <property type="entry name" value="L-ASPARAGINASE"/>
    <property type="match status" value="1"/>
</dbReference>
<dbReference type="GO" id="GO:0008233">
    <property type="term" value="F:peptidase activity"/>
    <property type="evidence" value="ECO:0007669"/>
    <property type="project" value="UniProtKB-KW"/>
</dbReference>
<dbReference type="SUPFAM" id="SSF52096">
    <property type="entry name" value="ClpP/crotonase"/>
    <property type="match status" value="1"/>
</dbReference>
<keyword evidence="5" id="KW-0068">Autocatalytic cleavage</keyword>
<evidence type="ECO:0000256" key="9">
    <source>
        <dbReference type="PIRSR" id="PIRSR600246-2"/>
    </source>
</evidence>
<dbReference type="InterPro" id="IPR000246">
    <property type="entry name" value="Peptidase_T2"/>
</dbReference>
<dbReference type="InterPro" id="IPR029045">
    <property type="entry name" value="ClpP/crotonase-like_dom_sf"/>
</dbReference>